<dbReference type="Gene3D" id="3.40.50.1240">
    <property type="entry name" value="Phosphoglycerate mutase-like"/>
    <property type="match status" value="1"/>
</dbReference>
<dbReference type="AlphaFoldDB" id="A0A974XRU0"/>
<dbReference type="InterPro" id="IPR029033">
    <property type="entry name" value="His_PPase_superfam"/>
</dbReference>
<dbReference type="RefSeq" id="WP_207324506.1">
    <property type="nucleotide sequence ID" value="NZ_CP071504.1"/>
</dbReference>
<reference evidence="1 2" key="1">
    <citation type="submission" date="2021-03" db="EMBL/GenBank/DDBJ databases">
        <title>Novel species identification of genus Shewanella.</title>
        <authorList>
            <person name="Liu G."/>
            <person name="Zhang Q."/>
        </authorList>
    </citation>
    <scope>NUCLEOTIDE SEQUENCE [LARGE SCALE GENOMIC DNA]</scope>
    <source>
        <strain evidence="1 2">FJAT-53726</strain>
    </source>
</reference>
<dbReference type="SUPFAM" id="SSF53254">
    <property type="entry name" value="Phosphoglycerate mutase-like"/>
    <property type="match status" value="1"/>
</dbReference>
<protein>
    <submittedName>
        <fullName evidence="1">Histidine phosphatase family protein</fullName>
    </submittedName>
</protein>
<gene>
    <name evidence="1" type="ORF">JYB88_14045</name>
</gene>
<keyword evidence="2" id="KW-1185">Reference proteome</keyword>
<dbReference type="SMART" id="SM00855">
    <property type="entry name" value="PGAM"/>
    <property type="match status" value="1"/>
</dbReference>
<proteinExistence type="predicted"/>
<name>A0A974XRU0_9GAMM</name>
<dbReference type="GO" id="GO:0005737">
    <property type="term" value="C:cytoplasm"/>
    <property type="evidence" value="ECO:0007669"/>
    <property type="project" value="TreeGrafter"/>
</dbReference>
<organism evidence="1 2">
    <name type="scientific">Shewanella cyperi</name>
    <dbReference type="NCBI Taxonomy" id="2814292"/>
    <lineage>
        <taxon>Bacteria</taxon>
        <taxon>Pseudomonadati</taxon>
        <taxon>Pseudomonadota</taxon>
        <taxon>Gammaproteobacteria</taxon>
        <taxon>Alteromonadales</taxon>
        <taxon>Shewanellaceae</taxon>
        <taxon>Shewanella</taxon>
    </lineage>
</organism>
<dbReference type="Pfam" id="PF00300">
    <property type="entry name" value="His_Phos_1"/>
    <property type="match status" value="1"/>
</dbReference>
<dbReference type="InterPro" id="IPR050275">
    <property type="entry name" value="PGM_Phosphatase"/>
</dbReference>
<evidence type="ECO:0000313" key="1">
    <source>
        <dbReference type="EMBL" id="QSX29319.1"/>
    </source>
</evidence>
<dbReference type="Proteomes" id="UP000663281">
    <property type="component" value="Chromosome"/>
</dbReference>
<dbReference type="CDD" id="cd07067">
    <property type="entry name" value="HP_PGM_like"/>
    <property type="match status" value="1"/>
</dbReference>
<sequence length="222" mass="24248">MSEPIAEKQTLYLLRHGECEGGAILRGHSDVALTAKGWQQMRTAAVKVPEVAEVISSPLRRCREFAKTLATERGRTLTLDCGWRELGFGAWDGQPLAELWQQQAMGDWWQDPWTHTPPGGEPLTAFEARLDAALGALLARRVGTALIVCHGGGITHLLRRALGLGPEASFYRRLLLPPAALVQLDFYPQSAAYNSGGISHDSQSGKGELENWLPSVNWPSGL</sequence>
<dbReference type="EMBL" id="CP071504">
    <property type="protein sequence ID" value="QSX29319.1"/>
    <property type="molecule type" value="Genomic_DNA"/>
</dbReference>
<dbReference type="InterPro" id="IPR013078">
    <property type="entry name" value="His_Pase_superF_clade-1"/>
</dbReference>
<dbReference type="GO" id="GO:0016791">
    <property type="term" value="F:phosphatase activity"/>
    <property type="evidence" value="ECO:0007669"/>
    <property type="project" value="TreeGrafter"/>
</dbReference>
<dbReference type="KEGG" id="scyp:JYB88_14045"/>
<dbReference type="PANTHER" id="PTHR48100">
    <property type="entry name" value="BROAD-SPECIFICITY PHOSPHATASE YOR283W-RELATED"/>
    <property type="match status" value="1"/>
</dbReference>
<accession>A0A974XRU0</accession>
<evidence type="ECO:0000313" key="2">
    <source>
        <dbReference type="Proteomes" id="UP000663281"/>
    </source>
</evidence>
<dbReference type="PANTHER" id="PTHR48100:SF1">
    <property type="entry name" value="HISTIDINE PHOSPHATASE FAMILY PROTEIN-RELATED"/>
    <property type="match status" value="1"/>
</dbReference>